<keyword evidence="2 9" id="KW-0813">Transport</keyword>
<evidence type="ECO:0000256" key="5">
    <source>
        <dbReference type="ARBA" id="ARBA00022927"/>
    </source>
</evidence>
<dbReference type="SUPFAM" id="SSF82866">
    <property type="entry name" value="Multidrug efflux transporter AcrB transmembrane domain"/>
    <property type="match status" value="1"/>
</dbReference>
<keyword evidence="8 9" id="KW-0472">Membrane</keyword>
<comment type="subcellular location">
    <subcellularLocation>
        <location evidence="1 9">Cell membrane</location>
        <topology evidence="1 9">Multi-pass membrane protein</topology>
    </subcellularLocation>
</comment>
<name>A0A0H2MGZ3_9PROT</name>
<comment type="caution">
    <text evidence="11">The sequence shown here is derived from an EMBL/GenBank/DDBJ whole genome shotgun (WGS) entry which is preliminary data.</text>
</comment>
<feature type="transmembrane region" description="Helical" evidence="9">
    <location>
        <begin position="243"/>
        <end position="264"/>
    </location>
</feature>
<comment type="function">
    <text evidence="9">Part of the Sec protein translocase complex. Interacts with the SecYEG preprotein conducting channel. SecDF uses the proton motive force (PMF) to complete protein translocation after the ATP-dependent function of SecA.</text>
</comment>
<evidence type="ECO:0000313" key="11">
    <source>
        <dbReference type="EMBL" id="KLN61431.1"/>
    </source>
</evidence>
<evidence type="ECO:0000256" key="9">
    <source>
        <dbReference type="HAMAP-Rule" id="MF_01464"/>
    </source>
</evidence>
<accession>A0A0H2MGZ3</accession>
<feature type="transmembrane region" description="Helical" evidence="9">
    <location>
        <begin position="270"/>
        <end position="291"/>
    </location>
</feature>
<dbReference type="InterPro" id="IPR022813">
    <property type="entry name" value="SecD/SecF_arch_bac"/>
</dbReference>
<protein>
    <recommendedName>
        <fullName evidence="9">Protein-export membrane protein SecF</fullName>
    </recommendedName>
</protein>
<dbReference type="Pfam" id="PF02355">
    <property type="entry name" value="SecD_SecF_C"/>
    <property type="match status" value="1"/>
</dbReference>
<evidence type="ECO:0000256" key="6">
    <source>
        <dbReference type="ARBA" id="ARBA00022989"/>
    </source>
</evidence>
<keyword evidence="12" id="KW-1185">Reference proteome</keyword>
<dbReference type="InterPro" id="IPR048634">
    <property type="entry name" value="SecD_SecF_C"/>
</dbReference>
<dbReference type="GO" id="GO:0015450">
    <property type="term" value="F:protein-transporting ATPase activity"/>
    <property type="evidence" value="ECO:0007669"/>
    <property type="project" value="InterPro"/>
</dbReference>
<dbReference type="NCBIfam" id="TIGR00966">
    <property type="entry name" value="transloc_SecF"/>
    <property type="match status" value="1"/>
</dbReference>
<comment type="subunit">
    <text evidence="9">Forms a complex with SecD. Part of the essential Sec protein translocation apparatus which comprises SecA, SecYEG and auxiliary proteins SecDF-YajC and YidC.</text>
</comment>
<evidence type="ECO:0000259" key="10">
    <source>
        <dbReference type="Pfam" id="PF02355"/>
    </source>
</evidence>
<gene>
    <name evidence="9" type="primary">secF</name>
    <name evidence="11" type="ORF">WH96_07345</name>
</gene>
<dbReference type="Pfam" id="PF07549">
    <property type="entry name" value="Sec_GG"/>
    <property type="match status" value="1"/>
</dbReference>
<dbReference type="GO" id="GO:0006605">
    <property type="term" value="P:protein targeting"/>
    <property type="evidence" value="ECO:0007669"/>
    <property type="project" value="UniProtKB-UniRule"/>
</dbReference>
<evidence type="ECO:0000256" key="2">
    <source>
        <dbReference type="ARBA" id="ARBA00022448"/>
    </source>
</evidence>
<sequence length="325" mass="35861">MALIKKLPTDPNINFMGKRKLFMAFSVLMIALSLVLVATRGLNFGVDFRGGILIEIRTSEPADLSSLRSRIGSLGLGEISLQEFGAPTDVLINIQKQDGDEKEQMKAIQLVKDELGSAVEEYRRVEFVGPKVGAELKEDGALATLFALLGIAFYIWFRFEWQFSVAALMALTHDIITTIGFFALTQYEFNLATLAAVLTIAGYSINDTVVIFDRVRDELRRYKKMEVIDVLNMSINRTLSRTILTSVTTLLALIALFVFGGEVIRGLSLGLIWGVTIGTYSSVGLAVPLLFATNVRPSIPEEEEEGLVDENGQKIELVQENDKAS</sequence>
<organism evidence="11 12">
    <name type="scientific">Kiloniella spongiae</name>
    <dbReference type="NCBI Taxonomy" id="1489064"/>
    <lineage>
        <taxon>Bacteria</taxon>
        <taxon>Pseudomonadati</taxon>
        <taxon>Pseudomonadota</taxon>
        <taxon>Alphaproteobacteria</taxon>
        <taxon>Rhodospirillales</taxon>
        <taxon>Kiloniellaceae</taxon>
        <taxon>Kiloniella</taxon>
    </lineage>
</organism>
<dbReference type="HAMAP" id="MF_01464_B">
    <property type="entry name" value="SecF_B"/>
    <property type="match status" value="1"/>
</dbReference>
<keyword evidence="5 9" id="KW-0653">Protein transport</keyword>
<dbReference type="GO" id="GO:0005886">
    <property type="term" value="C:plasma membrane"/>
    <property type="evidence" value="ECO:0007669"/>
    <property type="project" value="UniProtKB-SubCell"/>
</dbReference>
<dbReference type="InterPro" id="IPR005665">
    <property type="entry name" value="SecF_bac"/>
</dbReference>
<keyword evidence="7 9" id="KW-0811">Translocation</keyword>
<dbReference type="InterPro" id="IPR022645">
    <property type="entry name" value="SecD/SecF_bac"/>
</dbReference>
<dbReference type="PRINTS" id="PR01755">
    <property type="entry name" value="SECFTRNLCASE"/>
</dbReference>
<dbReference type="Proteomes" id="UP000035444">
    <property type="component" value="Unassembled WGS sequence"/>
</dbReference>
<proteinExistence type="inferred from homology"/>
<comment type="similarity">
    <text evidence="9">Belongs to the SecD/SecF family. SecF subfamily.</text>
</comment>
<feature type="domain" description="Protein export membrane protein SecD/SecF C-terminal" evidence="10">
    <location>
        <begin position="120"/>
        <end position="292"/>
    </location>
</feature>
<dbReference type="EMBL" id="LAQL01000004">
    <property type="protein sequence ID" value="KLN61431.1"/>
    <property type="molecule type" value="Genomic_DNA"/>
</dbReference>
<keyword evidence="3 9" id="KW-1003">Cell membrane</keyword>
<evidence type="ECO:0000313" key="12">
    <source>
        <dbReference type="Proteomes" id="UP000035444"/>
    </source>
</evidence>
<evidence type="ECO:0000256" key="4">
    <source>
        <dbReference type="ARBA" id="ARBA00022692"/>
    </source>
</evidence>
<dbReference type="InterPro" id="IPR055344">
    <property type="entry name" value="SecD_SecF_C_bact"/>
</dbReference>
<keyword evidence="4 9" id="KW-0812">Transmembrane</keyword>
<feature type="transmembrane region" description="Helical" evidence="9">
    <location>
        <begin position="21"/>
        <end position="39"/>
    </location>
</feature>
<reference evidence="11 12" key="1">
    <citation type="submission" date="2015-03" db="EMBL/GenBank/DDBJ databases">
        <title>Genome Sequence of Kiloniella spongiae MEBiC09566, isolated from a marine sponge.</title>
        <authorList>
            <person name="Shao Z."/>
            <person name="Wang L."/>
            <person name="Li X."/>
        </authorList>
    </citation>
    <scope>NUCLEOTIDE SEQUENCE [LARGE SCALE GENOMIC DNA]</scope>
    <source>
        <strain evidence="11 12">MEBiC09566</strain>
    </source>
</reference>
<dbReference type="PANTHER" id="PTHR30081">
    <property type="entry name" value="PROTEIN-EXPORT MEMBRANE PROTEIN SEC"/>
    <property type="match status" value="1"/>
</dbReference>
<dbReference type="RefSeq" id="WP_047763513.1">
    <property type="nucleotide sequence ID" value="NZ_LAQL01000004.1"/>
</dbReference>
<evidence type="ECO:0000256" key="8">
    <source>
        <dbReference type="ARBA" id="ARBA00023136"/>
    </source>
</evidence>
<dbReference type="GO" id="GO:0043952">
    <property type="term" value="P:protein transport by the Sec complex"/>
    <property type="evidence" value="ECO:0007669"/>
    <property type="project" value="UniProtKB-UniRule"/>
</dbReference>
<evidence type="ECO:0000256" key="3">
    <source>
        <dbReference type="ARBA" id="ARBA00022475"/>
    </source>
</evidence>
<evidence type="ECO:0000256" key="7">
    <source>
        <dbReference type="ARBA" id="ARBA00023010"/>
    </source>
</evidence>
<dbReference type="InterPro" id="IPR022646">
    <property type="entry name" value="SecD/SecF_CS"/>
</dbReference>
<dbReference type="NCBIfam" id="TIGR00916">
    <property type="entry name" value="2A0604s01"/>
    <property type="match status" value="1"/>
</dbReference>
<feature type="transmembrane region" description="Helical" evidence="9">
    <location>
        <begin position="191"/>
        <end position="215"/>
    </location>
</feature>
<dbReference type="GO" id="GO:0065002">
    <property type="term" value="P:intracellular protein transmembrane transport"/>
    <property type="evidence" value="ECO:0007669"/>
    <property type="project" value="UniProtKB-UniRule"/>
</dbReference>
<feature type="transmembrane region" description="Helical" evidence="9">
    <location>
        <begin position="140"/>
        <end position="157"/>
    </location>
</feature>
<keyword evidence="6 9" id="KW-1133">Transmembrane helix</keyword>
<dbReference type="STRING" id="1489064.WH96_07345"/>
<dbReference type="PANTHER" id="PTHR30081:SF8">
    <property type="entry name" value="PROTEIN TRANSLOCASE SUBUNIT SECF"/>
    <property type="match status" value="1"/>
</dbReference>
<dbReference type="AlphaFoldDB" id="A0A0H2MGZ3"/>
<evidence type="ECO:0000256" key="1">
    <source>
        <dbReference type="ARBA" id="ARBA00004651"/>
    </source>
</evidence>
<dbReference type="OrthoDB" id="9774769at2"/>
<feature type="transmembrane region" description="Helical" evidence="9">
    <location>
        <begin position="164"/>
        <end position="185"/>
    </location>
</feature>
<dbReference type="PATRIC" id="fig|1489064.4.peg.2721"/>
<dbReference type="Gene3D" id="1.20.1640.10">
    <property type="entry name" value="Multidrug efflux transporter AcrB transmembrane domain"/>
    <property type="match status" value="1"/>
</dbReference>